<dbReference type="GO" id="GO:0008168">
    <property type="term" value="F:methyltransferase activity"/>
    <property type="evidence" value="ECO:0007669"/>
    <property type="project" value="UniProtKB-KW"/>
</dbReference>
<dbReference type="GO" id="GO:0032259">
    <property type="term" value="P:methylation"/>
    <property type="evidence" value="ECO:0007669"/>
    <property type="project" value="UniProtKB-KW"/>
</dbReference>
<evidence type="ECO:0000313" key="8">
    <source>
        <dbReference type="EMBL" id="CAI8023032.1"/>
    </source>
</evidence>
<reference evidence="8" key="1">
    <citation type="submission" date="2023-03" db="EMBL/GenBank/DDBJ databases">
        <authorList>
            <person name="Steffen K."/>
            <person name="Cardenas P."/>
        </authorList>
    </citation>
    <scope>NUCLEOTIDE SEQUENCE</scope>
</reference>
<evidence type="ECO:0000256" key="1">
    <source>
        <dbReference type="ARBA" id="ARBA00004123"/>
    </source>
</evidence>
<proteinExistence type="predicted"/>
<dbReference type="Gene3D" id="2.60.120.920">
    <property type="match status" value="1"/>
</dbReference>
<evidence type="ECO:0000313" key="9">
    <source>
        <dbReference type="Proteomes" id="UP001174909"/>
    </source>
</evidence>
<dbReference type="GO" id="GO:0048188">
    <property type="term" value="C:Set1C/COMPASS complex"/>
    <property type="evidence" value="ECO:0007669"/>
    <property type="project" value="InterPro"/>
</dbReference>
<keyword evidence="8" id="KW-0808">Transferase</keyword>
<keyword evidence="4" id="KW-0862">Zinc</keyword>
<organism evidence="8 9">
    <name type="scientific">Geodia barretti</name>
    <name type="common">Barrett's horny sponge</name>
    <dbReference type="NCBI Taxonomy" id="519541"/>
    <lineage>
        <taxon>Eukaryota</taxon>
        <taxon>Metazoa</taxon>
        <taxon>Porifera</taxon>
        <taxon>Demospongiae</taxon>
        <taxon>Heteroscleromorpha</taxon>
        <taxon>Tetractinellida</taxon>
        <taxon>Astrophorina</taxon>
        <taxon>Geodiidae</taxon>
        <taxon>Geodia</taxon>
    </lineage>
</organism>
<feature type="domain" description="B30.2/SPRY" evidence="7">
    <location>
        <begin position="222"/>
        <end position="421"/>
    </location>
</feature>
<name>A0AA35S5R7_GEOBA</name>
<comment type="caution">
    <text evidence="8">The sequence shown here is derived from an EMBL/GenBank/DDBJ whole genome shotgun (WGS) entry which is preliminary data.</text>
</comment>
<dbReference type="Gene3D" id="3.90.980.20">
    <property type="match status" value="1"/>
</dbReference>
<feature type="region of interest" description="Disordered" evidence="6">
    <location>
        <begin position="147"/>
        <end position="197"/>
    </location>
</feature>
<dbReference type="EMBL" id="CASHTH010001989">
    <property type="protein sequence ID" value="CAI8023032.1"/>
    <property type="molecule type" value="Genomic_DNA"/>
</dbReference>
<dbReference type="InterPro" id="IPR001870">
    <property type="entry name" value="B30.2/SPRY"/>
</dbReference>
<dbReference type="PANTHER" id="PTHR10598">
    <property type="entry name" value="SET1/ASH2 HISTONE METHYLTRANSFERASE COMPLEX SUBUNIT ASH2"/>
    <property type="match status" value="1"/>
</dbReference>
<dbReference type="SMART" id="SM00449">
    <property type="entry name" value="SPRY"/>
    <property type="match status" value="1"/>
</dbReference>
<dbReference type="InterPro" id="IPR043136">
    <property type="entry name" value="B30.2/SPRY_sf"/>
</dbReference>
<dbReference type="InterPro" id="IPR003877">
    <property type="entry name" value="SPRY_dom"/>
</dbReference>
<dbReference type="Pfam" id="PF21198">
    <property type="entry name" value="ASH2L-like_WH"/>
    <property type="match status" value="1"/>
</dbReference>
<dbReference type="GO" id="GO:0000976">
    <property type="term" value="F:transcription cis-regulatory region binding"/>
    <property type="evidence" value="ECO:0007669"/>
    <property type="project" value="TreeGrafter"/>
</dbReference>
<evidence type="ECO:0000256" key="2">
    <source>
        <dbReference type="ARBA" id="ARBA00022723"/>
    </source>
</evidence>
<dbReference type="Pfam" id="PF21257">
    <property type="entry name" value="PHD_ash2p_like"/>
    <property type="match status" value="1"/>
</dbReference>
<accession>A0AA35S5R7</accession>
<evidence type="ECO:0000256" key="4">
    <source>
        <dbReference type="ARBA" id="ARBA00022833"/>
    </source>
</evidence>
<dbReference type="AlphaFoldDB" id="A0AA35S5R7"/>
<dbReference type="PANTHER" id="PTHR10598:SF0">
    <property type="entry name" value="SET1_ASH2 HISTONE METHYLTRANSFERASE COMPLEX SUBUNIT ASH2"/>
    <property type="match status" value="1"/>
</dbReference>
<keyword evidence="3" id="KW-0863">Zinc-finger</keyword>
<sequence length="451" mass="51030">MSGNAEGLRVQCYTCGNWYDAEDVTIPLDGYIPFMTNYEYCCGSCGTETIVKKPASFIQVIITTLANLQASHIYHDPPETCFSLQDDIIPFVWDHWDMICTKRSKTGSWKNNLATKLATETRLFREEETGSQRFGLVDQDLSTIGPRRYESKAVPTRSVGRMKRRLDNSQVNSSATKRNKSDAPTSKGLSHGYPLEHPSNKDGYRYILAEKDPHAVLELDPEEMAGRPIPPELYRPAMATQVLLALHDRASQLRVGEDRLTVTGDKGYCMVRATHGVSSGTWFYEVYMADLDSVPECAVRLGWSQSLGNLQAPCGLDKLSYSWRSRFGTKFHQSRGKHYSESYATGDTLGLLIHLPNQKTQTSKLPPTHKDKALIKFKNYFYFEERDEQVDEFEKTLRPLPGSKIEFFKNGVTQGVGWTDMYAGTYYPALSLYRGATVRTREGGEYSYHES</sequence>
<dbReference type="SUPFAM" id="SSF49899">
    <property type="entry name" value="Concanavalin A-like lectins/glucanases"/>
    <property type="match status" value="1"/>
</dbReference>
<feature type="compositionally biased region" description="Polar residues" evidence="6">
    <location>
        <begin position="168"/>
        <end position="188"/>
    </location>
</feature>
<gene>
    <name evidence="8" type="ORF">GBAR_LOCUS13485</name>
</gene>
<dbReference type="GO" id="GO:0008270">
    <property type="term" value="F:zinc ion binding"/>
    <property type="evidence" value="ECO:0007669"/>
    <property type="project" value="UniProtKB-KW"/>
</dbReference>
<keyword evidence="8" id="KW-0489">Methyltransferase</keyword>
<keyword evidence="5" id="KW-0539">Nucleus</keyword>
<evidence type="ECO:0000256" key="6">
    <source>
        <dbReference type="SAM" id="MobiDB-lite"/>
    </source>
</evidence>
<dbReference type="InterPro" id="IPR013320">
    <property type="entry name" value="ConA-like_dom_sf"/>
</dbReference>
<keyword evidence="9" id="KW-1185">Reference proteome</keyword>
<evidence type="ECO:0000256" key="3">
    <source>
        <dbReference type="ARBA" id="ARBA00022771"/>
    </source>
</evidence>
<dbReference type="Proteomes" id="UP001174909">
    <property type="component" value="Unassembled WGS sequence"/>
</dbReference>
<dbReference type="InterPro" id="IPR049455">
    <property type="entry name" value="ASH2-like_PHD"/>
</dbReference>
<dbReference type="CDD" id="cd12872">
    <property type="entry name" value="SPRY_Ash2"/>
    <property type="match status" value="1"/>
</dbReference>
<evidence type="ECO:0000256" key="5">
    <source>
        <dbReference type="ARBA" id="ARBA00023242"/>
    </source>
</evidence>
<dbReference type="InterPro" id="IPR037353">
    <property type="entry name" value="ASH2"/>
</dbReference>
<comment type="subcellular location">
    <subcellularLocation>
        <location evidence="1">Nucleus</location>
    </subcellularLocation>
</comment>
<keyword evidence="2" id="KW-0479">Metal-binding</keyword>
<evidence type="ECO:0000259" key="7">
    <source>
        <dbReference type="PROSITE" id="PS50188"/>
    </source>
</evidence>
<dbReference type="PROSITE" id="PS50188">
    <property type="entry name" value="B302_SPRY"/>
    <property type="match status" value="1"/>
</dbReference>
<dbReference type="InterPro" id="IPR053835">
    <property type="entry name" value="ASH2L-like_WH"/>
</dbReference>
<protein>
    <submittedName>
        <fullName evidence="8">Set1/Ash2 histone methyltransferase complex subunit ASH2</fullName>
    </submittedName>
</protein>